<evidence type="ECO:0000313" key="3">
    <source>
        <dbReference type="Proteomes" id="UP000184342"/>
    </source>
</evidence>
<dbReference type="STRING" id="1122934.SAMN02745691_00782"/>
<dbReference type="Proteomes" id="UP000184342">
    <property type="component" value="Unassembled WGS sequence"/>
</dbReference>
<evidence type="ECO:0000256" key="1">
    <source>
        <dbReference type="SAM" id="Phobius"/>
    </source>
</evidence>
<feature type="transmembrane region" description="Helical" evidence="1">
    <location>
        <begin position="20"/>
        <end position="43"/>
    </location>
</feature>
<organism evidence="2 3">
    <name type="scientific">Parasporobacterium paucivorans DSM 15970</name>
    <dbReference type="NCBI Taxonomy" id="1122934"/>
    <lineage>
        <taxon>Bacteria</taxon>
        <taxon>Bacillati</taxon>
        <taxon>Bacillota</taxon>
        <taxon>Clostridia</taxon>
        <taxon>Lachnospirales</taxon>
        <taxon>Lachnospiraceae</taxon>
        <taxon>Parasporobacterium</taxon>
    </lineage>
</organism>
<accession>A0A1M6DQW3</accession>
<proteinExistence type="predicted"/>
<dbReference type="EMBL" id="FQYT01000006">
    <property type="protein sequence ID" value="SHI75654.1"/>
    <property type="molecule type" value="Genomic_DNA"/>
</dbReference>
<reference evidence="2 3" key="1">
    <citation type="submission" date="2016-11" db="EMBL/GenBank/DDBJ databases">
        <authorList>
            <person name="Jaros S."/>
            <person name="Januszkiewicz K."/>
            <person name="Wedrychowicz H."/>
        </authorList>
    </citation>
    <scope>NUCLEOTIDE SEQUENCE [LARGE SCALE GENOMIC DNA]</scope>
    <source>
        <strain evidence="2 3">DSM 15970</strain>
    </source>
</reference>
<sequence length="86" mass="9921">MHPFYGPNSELMKEKQSWYLGLVSMAMYLFFWAIALVVAARLFHKYVAAAHSRDIFEDDATEILRKRYASGEISGREFAKKKSKLG</sequence>
<name>A0A1M6DQW3_9FIRM</name>
<dbReference type="OrthoDB" id="5461404at2"/>
<gene>
    <name evidence="2" type="ORF">SAMN02745691_00782</name>
</gene>
<evidence type="ECO:0000313" key="2">
    <source>
        <dbReference type="EMBL" id="SHI75654.1"/>
    </source>
</evidence>
<dbReference type="AlphaFoldDB" id="A0A1M6DQW3"/>
<dbReference type="RefSeq" id="WP_073993051.1">
    <property type="nucleotide sequence ID" value="NZ_FQYT01000006.1"/>
</dbReference>
<keyword evidence="3" id="KW-1185">Reference proteome</keyword>
<keyword evidence="1" id="KW-0472">Membrane</keyword>
<keyword evidence="1" id="KW-1133">Transmembrane helix</keyword>
<keyword evidence="1" id="KW-0812">Transmembrane</keyword>
<protein>
    <submittedName>
        <fullName evidence="2">Short C-terminal domain-containing protein</fullName>
    </submittedName>
</protein>